<accession>A0A835ISM8</accession>
<protein>
    <submittedName>
        <fullName evidence="1">Uncharacterized protein</fullName>
    </submittedName>
</protein>
<organism evidence="1 2">
    <name type="scientific">Coptis chinensis</name>
    <dbReference type="NCBI Taxonomy" id="261450"/>
    <lineage>
        <taxon>Eukaryota</taxon>
        <taxon>Viridiplantae</taxon>
        <taxon>Streptophyta</taxon>
        <taxon>Embryophyta</taxon>
        <taxon>Tracheophyta</taxon>
        <taxon>Spermatophyta</taxon>
        <taxon>Magnoliopsida</taxon>
        <taxon>Ranunculales</taxon>
        <taxon>Ranunculaceae</taxon>
        <taxon>Coptidoideae</taxon>
        <taxon>Coptis</taxon>
    </lineage>
</organism>
<dbReference type="EMBL" id="JADFTS010000002">
    <property type="protein sequence ID" value="KAF9620908.1"/>
    <property type="molecule type" value="Genomic_DNA"/>
</dbReference>
<dbReference type="AlphaFoldDB" id="A0A835ISM8"/>
<reference evidence="1 2" key="1">
    <citation type="submission" date="2020-10" db="EMBL/GenBank/DDBJ databases">
        <title>The Coptis chinensis genome and diversification of protoberbering-type alkaloids.</title>
        <authorList>
            <person name="Wang B."/>
            <person name="Shu S."/>
            <person name="Song C."/>
            <person name="Liu Y."/>
        </authorList>
    </citation>
    <scope>NUCLEOTIDE SEQUENCE [LARGE SCALE GENOMIC DNA]</scope>
    <source>
        <strain evidence="1">HL-2020</strain>
        <tissue evidence="1">Leaf</tissue>
    </source>
</reference>
<comment type="caution">
    <text evidence="1">The sequence shown here is derived from an EMBL/GenBank/DDBJ whole genome shotgun (WGS) entry which is preliminary data.</text>
</comment>
<gene>
    <name evidence="1" type="ORF">IFM89_015305</name>
</gene>
<sequence length="101" mass="11553">MDYHSSVWRLSASTEIRRSNSVQPNVLADLHAVLGEHGIVPQLENADGYTLKEEQLNLVEMEECARNSDGLRQQELCKSYVDFSMQKPGYQQMQQQHSSLE</sequence>
<keyword evidence="2" id="KW-1185">Reference proteome</keyword>
<proteinExistence type="predicted"/>
<evidence type="ECO:0000313" key="1">
    <source>
        <dbReference type="EMBL" id="KAF9620908.1"/>
    </source>
</evidence>
<dbReference type="Proteomes" id="UP000631114">
    <property type="component" value="Unassembled WGS sequence"/>
</dbReference>
<evidence type="ECO:0000313" key="2">
    <source>
        <dbReference type="Proteomes" id="UP000631114"/>
    </source>
</evidence>
<name>A0A835ISM8_9MAGN</name>